<evidence type="ECO:0000313" key="1">
    <source>
        <dbReference type="EMBL" id="KAJ3553006.1"/>
    </source>
</evidence>
<sequence length="3141" mass="350538">MLNYKLLIVCICIVVGLNLYLFFWNRFVAYVIGRIIRFIFWNCGENSIWVELGSIHFSLIAGRILFKDLQYHSSNQTIKVVKGQISWRYWLRAPAGEEDLSHARVMGEDIGAEPRKKATLACRLHMSLQGLEWFIYNRTAAYDNIVNAMQSSVADPHETPSGRPSAEGIGSLRKIFSWSSAVPDTTRVGPPVSLVSSIITRAPSVVKKSIAWGKGQLPTLDPKELLPIGIEVDKAAIMIGNAATPTLLVAEFQRSEGTYGVVPARSKHDLYKNVLNLTFQNASICYVNNADYDESAIATGEKTSSQALEDETPLGADFSTMEYAKESKILEAPIIEMLYYADAVGFVPEETELNTFTAPGTDPFDIGNGDLPPEWGVDLAIKGGFLRYGPWADRQRAILQQVFFPPNFADLKPHARLKPGDQRMWTCLKMLIELRDGVTLQIPFREPSKNWQWDGEVQIPNRPRKRDAASIHVRAGDSSTISYMLPMIATERGYEPTLNVHLDTITVTSSLNDIRLITAESCVVRCELPSTLRWNDQRQWTFTITLRKPLLFLLRDHINMFTDLGKDWGSGPPTNYNRFVPIVYMLDIRMENYELNTYVNDHNIIDKPLLREDNALLSLCGTNLQTNVSIPFTKYRPSATPVSFVIEGADVVVSLALPKWNTRSLYSRPHWNSDIGRVGYLRVDVSYCYHSEVRVENVDQLRLEITAKDVVYKMCGWTIRHFMILRNNYFGAFTHFSTLYEYLQRRRLGLSLGDPVDLQYREGSSNALQVHLGVMIDTGLIIMPAGLRGYERDYAEIAGDNDIGTCVMLSFPEFQLYLRTHDYFMEMSLNVDSIYGTVHPNCSENLALAWATQRQAKETFVLDGLDVLAHRLFGPQPHTTTYLCIWEIHAGAIKASLGTWEARVLKAATRAFGLNFTDPLNAPAAEYEIPSPPDVTFVKITLDALEVIWNAGNAAVEVALPRGFRMDSNDLAGKFYSKVTSFRVPSASLKVLFAADPNAAIWHEALEVEADANIDMYSAPSNWSEKAKIQSEFLAAQDSHTGRAIFLYMPDQAIPYDALAPGRGLLDTEFYIPQLRVPKPMPAKSHTPRKETARPSERPNGFTSRLHAYSESEEEEWIPEAARDARLAKSRPVYNLVHDGDDGSMSSGDESDNESLSDSGHSTSEFATSPTANADGWPAVKDYTGLIRSYERCHLHKPIWWTKSPFHLSKDRTYTLHDRFNNAKKSPSESSYAPWDDFRVKFREASNTSITRMASNKGIVVWLSPLILPVMEVLLQDMRTELMSPELCFDDVLADHIQSVTSVKPPVETASVMDFNLTSVQVSMLQSVRQVKRDVSHREDEATNVLQSNESTMDCLLKGFHVKISKSTGPPAVSCSLSTFTAGMGTIRAFDEACLVSMGQSTLSLDDHSLIVSLGALFCETGDRAAEHIFATAAMTLRCAQRLQTLTTSYTNFASTLDLHMLVQTIVSAKEKPIVDPLSAIQPSFLIQSGRPHRLRTDILFKYLVHLRNSLQHLNERERRDLISTSGNPASTVLTDEVKESIEEHLIQFGADAQSPVLPTTSLLKTLFSTGAGDDQSSEANPVEPSYPLTSISVKLDRVHTILRSSTNADSEFIVEPFIIAMRLGTTEQHPVQMISTAVKSSTTLPIAQHEIRHLGLVISAGKVVVSVNPGLIQCAQAVLRISRRYRPLLPTRKAEVPSLEANPEEQVASAVPTLPSWYYADVVLATHVFKFRAGAENLIIEYEVSRIDYASTLLIKPMKSKRSPMEISMNHSLSFLQLRLQALAVADISRPDEYGVLAAFIIDGGRINTVLRQEPDTNAVCRVVLSGENVLVNIPRSAMRLYRFMEEWRADYLPGIESMVRSLLSELSQTSHKNRTAVPSATKEKQPPLAFYVDLSVGCIRVSLQVMRGTWLAWEFGQIITYFYSPEQTRKTKGKTFGFQIASQTLMISSKSHSTDTTPNVRVKMPLPTFSFAGNFDGKRIESLALLEYFSGTIKPAHWDTLLSVQQKFGQDFNDLVALIAESRRKRSEPAKKAVTNQWKYRVLARMKGFSIGLDGVSSILFLDCDHVGGTVSNDAGFGWHIELADLALSLAPHTERREHLSDSHNRSVFVVIDARAEMRELVQRRAKKLDLRVTKIHAVMQPSSIGQLGDFVDHLQAEILIRKEQRAQELAEFKEKTKKFMRTFEVKSSPSQVEHLSWFSRYTINVVVKNIGVAFPLAFDHGLQVPYVGMPAEGAVRAFLFAIKSVSFGTQRGESGQASMKGFSFQFVSRFRQNMPQDFSGEGHATRNRLLYPEMTAQLRADRAGGSRQIHIAADVDGFLLDIESSIPDYVSSLVEVYRQGKERVDRLAGAVPRNTLAVEIPEPILSGPTKQEYDALPTSNVFLALTFRSGRVRMFSEAYSHATRARALSAPHDLSDGHIRDLGAEIFDLPVVSVWGEYRATPASTKVHGKRKQTEPSTLVFKSTVHSSQNTLRPTLLPFITEVVNHVEERLRKTSGNEFRSAAVLPVTNPPASVPAALADHTAMPTSSMQISLSLRIDQSKLELTCQPDVNVVAGLNWDSGGFVVNISPGAHRVTFSGSVGGLTVGLKHGFLSEDCMKLHARNLAFSVDFAKARGQTVSSVSVVCDTEFSGGVRFSRLQDILCFKAVWLDRIPVFNVPAVTPGSLKPKAATHRTHTPSQGLSTVALVRLRRVELDVDLGQSISSLQLKLSNAVMRTRIEENVSEVSLSVYEVFAVASGNLAGRLAVPDFLFQTTTRKDRLEQAADTRRMLDLRMTSGPLEVELESEYQKILLYRAEPLNIRISDDWSMFLSNVPADERRVRLTFKIEGSGIIAVMNVGTVPRLVSYGSKFKANLDAQKEGASRESQAFRISNSPKPENALSEVANAMFSSARNKLKESDFGFSCVIGQRLSLKLKTMRLVIFPRSMSDPELAQFTGSQIHAQLDRIVESDTLPPERDLQLYFSSIAISKLSQLHHGAVAREQSKGLSLDTIRWITLLTQDAGEATIFSLPTMNMHMHSKEFIEDGTRVLPYDFSSEFTGKHGAKDTEDIYITLNMSLYAWLTILRKTFAREMEQVRLSAEAQIPFVGTVQPFAVQRRKHAELLADKESQLSSQSPEPVSPPSLTTRFPYPRTIPQVLR</sequence>
<gene>
    <name evidence="1" type="ORF">NM688_g3848</name>
</gene>
<name>A0ACC1T4K6_9APHY</name>
<organism evidence="1 2">
    <name type="scientific">Phlebia brevispora</name>
    <dbReference type="NCBI Taxonomy" id="194682"/>
    <lineage>
        <taxon>Eukaryota</taxon>
        <taxon>Fungi</taxon>
        <taxon>Dikarya</taxon>
        <taxon>Basidiomycota</taxon>
        <taxon>Agaricomycotina</taxon>
        <taxon>Agaricomycetes</taxon>
        <taxon>Polyporales</taxon>
        <taxon>Meruliaceae</taxon>
        <taxon>Phlebia</taxon>
    </lineage>
</organism>
<keyword evidence="2" id="KW-1185">Reference proteome</keyword>
<comment type="caution">
    <text evidence="1">The sequence shown here is derived from an EMBL/GenBank/DDBJ whole genome shotgun (WGS) entry which is preliminary data.</text>
</comment>
<reference evidence="1" key="1">
    <citation type="submission" date="2022-07" db="EMBL/GenBank/DDBJ databases">
        <title>Genome Sequence of Phlebia brevispora.</title>
        <authorList>
            <person name="Buettner E."/>
        </authorList>
    </citation>
    <scope>NUCLEOTIDE SEQUENCE</scope>
    <source>
        <strain evidence="1">MPL23</strain>
    </source>
</reference>
<dbReference type="Proteomes" id="UP001148662">
    <property type="component" value="Unassembled WGS sequence"/>
</dbReference>
<evidence type="ECO:0000313" key="2">
    <source>
        <dbReference type="Proteomes" id="UP001148662"/>
    </source>
</evidence>
<accession>A0ACC1T4K6</accession>
<proteinExistence type="predicted"/>
<dbReference type="EMBL" id="JANHOG010000590">
    <property type="protein sequence ID" value="KAJ3553006.1"/>
    <property type="molecule type" value="Genomic_DNA"/>
</dbReference>
<protein>
    <submittedName>
        <fullName evidence="1">Uncharacterized protein</fullName>
    </submittedName>
</protein>